<dbReference type="InterPro" id="IPR011990">
    <property type="entry name" value="TPR-like_helical_dom_sf"/>
</dbReference>
<dbReference type="EMBL" id="JBHSIU010000081">
    <property type="protein sequence ID" value="MFC5005553.1"/>
    <property type="molecule type" value="Genomic_DNA"/>
</dbReference>
<proteinExistence type="predicted"/>
<gene>
    <name evidence="2" type="ORF">ACFPIJ_47985</name>
</gene>
<keyword evidence="1" id="KW-0802">TPR repeat</keyword>
<evidence type="ECO:0000256" key="1">
    <source>
        <dbReference type="PROSITE-ProRule" id="PRU00339"/>
    </source>
</evidence>
<evidence type="ECO:0000313" key="2">
    <source>
        <dbReference type="EMBL" id="MFC5005553.1"/>
    </source>
</evidence>
<dbReference type="SMART" id="SM00028">
    <property type="entry name" value="TPR"/>
    <property type="match status" value="7"/>
</dbReference>
<dbReference type="InterPro" id="IPR027417">
    <property type="entry name" value="P-loop_NTPase"/>
</dbReference>
<name>A0ABV9WE42_9ACTN</name>
<dbReference type="Gene3D" id="1.25.40.10">
    <property type="entry name" value="Tetratricopeptide repeat domain"/>
    <property type="match status" value="2"/>
</dbReference>
<dbReference type="Pfam" id="PF13424">
    <property type="entry name" value="TPR_12"/>
    <property type="match status" value="2"/>
</dbReference>
<dbReference type="SUPFAM" id="SSF52540">
    <property type="entry name" value="P-loop containing nucleoside triphosphate hydrolases"/>
    <property type="match status" value="1"/>
</dbReference>
<organism evidence="2 3">
    <name type="scientific">Dactylosporangium cerinum</name>
    <dbReference type="NCBI Taxonomy" id="1434730"/>
    <lineage>
        <taxon>Bacteria</taxon>
        <taxon>Bacillati</taxon>
        <taxon>Actinomycetota</taxon>
        <taxon>Actinomycetes</taxon>
        <taxon>Micromonosporales</taxon>
        <taxon>Micromonosporaceae</taxon>
        <taxon>Dactylosporangium</taxon>
    </lineage>
</organism>
<reference evidence="3" key="1">
    <citation type="journal article" date="2019" name="Int. J. Syst. Evol. Microbiol.">
        <title>The Global Catalogue of Microorganisms (GCM) 10K type strain sequencing project: providing services to taxonomists for standard genome sequencing and annotation.</title>
        <authorList>
            <consortium name="The Broad Institute Genomics Platform"/>
            <consortium name="The Broad Institute Genome Sequencing Center for Infectious Disease"/>
            <person name="Wu L."/>
            <person name="Ma J."/>
        </authorList>
    </citation>
    <scope>NUCLEOTIDE SEQUENCE [LARGE SCALE GENOMIC DNA]</scope>
    <source>
        <strain evidence="3">CGMCC 4.7152</strain>
    </source>
</reference>
<keyword evidence="3" id="KW-1185">Reference proteome</keyword>
<dbReference type="InterPro" id="IPR036388">
    <property type="entry name" value="WH-like_DNA-bd_sf"/>
</dbReference>
<dbReference type="PANTHER" id="PTHR10098:SF106">
    <property type="entry name" value="TETRATRICOPEPTIDE REPEAT PROTEIN 28-LIKE PROTEIN"/>
    <property type="match status" value="1"/>
</dbReference>
<dbReference type="PROSITE" id="PS50005">
    <property type="entry name" value="TPR"/>
    <property type="match status" value="1"/>
</dbReference>
<dbReference type="SUPFAM" id="SSF48452">
    <property type="entry name" value="TPR-like"/>
    <property type="match status" value="2"/>
</dbReference>
<accession>A0ABV9WE42</accession>
<feature type="repeat" description="TPR" evidence="1">
    <location>
        <begin position="593"/>
        <end position="626"/>
    </location>
</feature>
<dbReference type="Pfam" id="PF13374">
    <property type="entry name" value="TPR_10"/>
    <property type="match status" value="1"/>
</dbReference>
<dbReference type="PRINTS" id="PR00364">
    <property type="entry name" value="DISEASERSIST"/>
</dbReference>
<comment type="caution">
    <text evidence="2">The sequence shown here is derived from an EMBL/GenBank/DDBJ whole genome shotgun (WGS) entry which is preliminary data.</text>
</comment>
<dbReference type="Gene3D" id="3.40.50.300">
    <property type="entry name" value="P-loop containing nucleotide triphosphate hydrolases"/>
    <property type="match status" value="1"/>
</dbReference>
<dbReference type="PANTHER" id="PTHR10098">
    <property type="entry name" value="RAPSYN-RELATED"/>
    <property type="match status" value="1"/>
</dbReference>
<dbReference type="Proteomes" id="UP001595912">
    <property type="component" value="Unassembled WGS sequence"/>
</dbReference>
<dbReference type="InterPro" id="IPR019734">
    <property type="entry name" value="TPR_rpt"/>
</dbReference>
<protein>
    <submittedName>
        <fullName evidence="2">Tetratricopeptide repeat protein</fullName>
    </submittedName>
</protein>
<sequence length="841" mass="89329">MSVAPPDPGAAGTVGELVERLRQLKVWAGDPSFERIKDRVDAAWTAAGRPPGELPGKTTIVDCFRAGRRRLNADLVVTVVAALHPDPGYTAQWRQALQVVGGQALAAAQVRVWDTLPPDLAAFTGRDAELDLLREAVGEDAARPVVITGMAGVGKTRLAVHAAHGSSLDRVLFVDLRGFHPDAGQPPAEPGAVLDGFLRLLGVPGQQVPHDLPARSAAFRECLAGTRTLLILDNAASADQVRPLLPGDGVPVLITSRRRLAVPGATQVALEVFTAAEALTFLTAAAPHVPAGADPGAAARVAHRCGRLPLALGLVAAHVRAKPGWTLTDHADRLDERHERRHLDGGVQVALDLSYRDLPADRQRLLRLVAVQPGQDVDAHAAAALAGTDPAAAHDRLRELCRDHLLQEAAPGRYTMHDLIRAYAANRSGDDDSPADRRAALTRLFDYYLAAAARAMDVRHPAEAHRRPHVPPPGAALPALDDPATALAWLDIERPGLVAVAAHTAAHGWPGHTVHLATVLYRYLTGGHLGDALIVHGHARDAARRAGDAAGHALALTNLGVTHLAVGRPGPAADLLREALDLFQDVADPVGQARALTNLGVIETEFGRYTSAVDGYEQAIALFRRAGDGTGEAHVLGNLGELEARLGRAEAATAHHERALALFRQAGDDTGEAWVLSILGEAEVRRGDHGPARAHLQQALVLYRQLANRLGEAWVTDSLGALHHHLGRPAEAMEHHRRALEVFRETGDRDGEASALIGLGEAAQALGRPSEAVTFHAAALGISEDPYPQARAHTGLGRAHQVLDDSVRAGHHYRRALRLHTELGTPDALELRAVVETGALQ</sequence>
<dbReference type="RefSeq" id="WP_380126188.1">
    <property type="nucleotide sequence ID" value="NZ_JBHSIU010000081.1"/>
</dbReference>
<dbReference type="Gene3D" id="1.10.10.10">
    <property type="entry name" value="Winged helix-like DNA-binding domain superfamily/Winged helix DNA-binding domain"/>
    <property type="match status" value="1"/>
</dbReference>
<evidence type="ECO:0000313" key="3">
    <source>
        <dbReference type="Proteomes" id="UP001595912"/>
    </source>
</evidence>